<evidence type="ECO:0000313" key="2">
    <source>
        <dbReference type="Proteomes" id="UP000782610"/>
    </source>
</evidence>
<sequence length="435" mass="48700">MSRATQVQRLFYETLTESQYWPAEKMREHQRTHLARLLRHARNEVPFYRGRLDPLFTRSGDIDWDKWREIQILTRQDLLTHRDAMQSEHLAEGHGKVHHSVSSGSAGVPIRVSHSSYSGFASAAAVFRAHHWHGLDWSRDLLLVMGDDPSTGTLPDGERGPPWGPSWMPEVTGLSRRLNLLVNSGDILRFIQERGITYLSCRPKTAQALALEAMRLGLSVRLDVILGFGTSVLPDEEEDCRLAFGARIFAPYSSSEAQIMAHRCPTGDHYHINEETVLVEILDEEGNSSAPGEIGRVIVTPIFNFAQPLIRYEQGDLAIAGERCASGMTLGVVERVVGRTSDLFRFPDGSTVAPRVPSTFRSVLGAQFWQIAQVAPLAMEVRYVPKESATADETAAAQIVRQITHRDVIVTFRPVHDIVRARTGKYAEYVCELPL</sequence>
<dbReference type="InterPro" id="IPR042099">
    <property type="entry name" value="ANL_N_sf"/>
</dbReference>
<accession>A0A933NXV8</accession>
<comment type="caution">
    <text evidence="1">The sequence shown here is derived from an EMBL/GenBank/DDBJ whole genome shotgun (WGS) entry which is preliminary data.</text>
</comment>
<dbReference type="Gene3D" id="3.40.50.12780">
    <property type="entry name" value="N-terminal domain of ligase-like"/>
    <property type="match status" value="1"/>
</dbReference>
<dbReference type="EMBL" id="JACRAF010000020">
    <property type="protein sequence ID" value="MBI4921426.1"/>
    <property type="molecule type" value="Genomic_DNA"/>
</dbReference>
<organism evidence="1 2">
    <name type="scientific">Devosia nanyangense</name>
    <dbReference type="NCBI Taxonomy" id="1228055"/>
    <lineage>
        <taxon>Bacteria</taxon>
        <taxon>Pseudomonadati</taxon>
        <taxon>Pseudomonadota</taxon>
        <taxon>Alphaproteobacteria</taxon>
        <taxon>Hyphomicrobiales</taxon>
        <taxon>Devosiaceae</taxon>
        <taxon>Devosia</taxon>
    </lineage>
</organism>
<name>A0A933NXV8_9HYPH</name>
<dbReference type="PANTHER" id="PTHR36932:SF1">
    <property type="entry name" value="CAPSULAR POLYSACCHARIDE BIOSYNTHESIS PROTEIN"/>
    <property type="match status" value="1"/>
</dbReference>
<evidence type="ECO:0000313" key="1">
    <source>
        <dbReference type="EMBL" id="MBI4921426.1"/>
    </source>
</evidence>
<dbReference type="SUPFAM" id="SSF56801">
    <property type="entry name" value="Acetyl-CoA synthetase-like"/>
    <property type="match status" value="1"/>
</dbReference>
<keyword evidence="1" id="KW-0436">Ligase</keyword>
<dbReference type="GO" id="GO:0016874">
    <property type="term" value="F:ligase activity"/>
    <property type="evidence" value="ECO:0007669"/>
    <property type="project" value="UniProtKB-KW"/>
</dbReference>
<dbReference type="InterPro" id="IPR053158">
    <property type="entry name" value="CapK_Type1_Caps_Biosynth"/>
</dbReference>
<dbReference type="AlphaFoldDB" id="A0A933NXV8"/>
<proteinExistence type="predicted"/>
<dbReference type="PANTHER" id="PTHR36932">
    <property type="entry name" value="CAPSULAR POLYSACCHARIDE BIOSYNTHESIS PROTEIN"/>
    <property type="match status" value="1"/>
</dbReference>
<reference evidence="1" key="1">
    <citation type="submission" date="2020-07" db="EMBL/GenBank/DDBJ databases">
        <title>Huge and variable diversity of episymbiotic CPR bacteria and DPANN archaea in groundwater ecosystems.</title>
        <authorList>
            <person name="He C.Y."/>
            <person name="Keren R."/>
            <person name="Whittaker M."/>
            <person name="Farag I.F."/>
            <person name="Doudna J."/>
            <person name="Cate J.H.D."/>
            <person name="Banfield J.F."/>
        </authorList>
    </citation>
    <scope>NUCLEOTIDE SEQUENCE</scope>
    <source>
        <strain evidence="1">NC_groundwater_1586_Pr3_B-0.1um_66_15</strain>
    </source>
</reference>
<dbReference type="Proteomes" id="UP000782610">
    <property type="component" value="Unassembled WGS sequence"/>
</dbReference>
<gene>
    <name evidence="1" type="ORF">HY834_06725</name>
</gene>
<protein>
    <submittedName>
        <fullName evidence="1">Phenylacetate--CoA ligase family protein</fullName>
    </submittedName>
</protein>